<evidence type="ECO:0000313" key="3">
    <source>
        <dbReference type="Proteomes" id="UP001596222"/>
    </source>
</evidence>
<organism evidence="2 3">
    <name type="scientific">Streptomyces aureoversilis</name>
    <dbReference type="NCBI Taxonomy" id="67277"/>
    <lineage>
        <taxon>Bacteria</taxon>
        <taxon>Bacillati</taxon>
        <taxon>Actinomycetota</taxon>
        <taxon>Actinomycetes</taxon>
        <taxon>Kitasatosporales</taxon>
        <taxon>Streptomycetaceae</taxon>
        <taxon>Streptomyces</taxon>
    </lineage>
</organism>
<proteinExistence type="predicted"/>
<sequence length="70" mass="6778">MKATVRRVLTAFAATALITAGSAALAAPAHAEINSSVLGGVAGVNSNGTLAVSLLGQDVLVLPNLAAPIV</sequence>
<gene>
    <name evidence="2" type="ORF">ACFPP6_01385</name>
</gene>
<dbReference type="EMBL" id="JBHSKJ010000001">
    <property type="protein sequence ID" value="MFC5143359.1"/>
    <property type="molecule type" value="Genomic_DNA"/>
</dbReference>
<dbReference type="Proteomes" id="UP001596222">
    <property type="component" value="Unassembled WGS sequence"/>
</dbReference>
<name>A0ABV9ZPP6_9ACTN</name>
<feature type="chain" id="PRO_5045574254" description="Chaplin domain-containing protein" evidence="1">
    <location>
        <begin position="32"/>
        <end position="70"/>
    </location>
</feature>
<dbReference type="RefSeq" id="WP_382036048.1">
    <property type="nucleotide sequence ID" value="NZ_JBHSKJ010000001.1"/>
</dbReference>
<evidence type="ECO:0008006" key="4">
    <source>
        <dbReference type="Google" id="ProtNLM"/>
    </source>
</evidence>
<keyword evidence="1" id="KW-0732">Signal</keyword>
<dbReference type="InterPro" id="IPR006311">
    <property type="entry name" value="TAT_signal"/>
</dbReference>
<protein>
    <recommendedName>
        <fullName evidence="4">Chaplin domain-containing protein</fullName>
    </recommendedName>
</protein>
<dbReference type="PROSITE" id="PS51318">
    <property type="entry name" value="TAT"/>
    <property type="match status" value="1"/>
</dbReference>
<evidence type="ECO:0000313" key="2">
    <source>
        <dbReference type="EMBL" id="MFC5143359.1"/>
    </source>
</evidence>
<keyword evidence="3" id="KW-1185">Reference proteome</keyword>
<evidence type="ECO:0000256" key="1">
    <source>
        <dbReference type="SAM" id="SignalP"/>
    </source>
</evidence>
<feature type="signal peptide" evidence="1">
    <location>
        <begin position="1"/>
        <end position="31"/>
    </location>
</feature>
<comment type="caution">
    <text evidence="2">The sequence shown here is derived from an EMBL/GenBank/DDBJ whole genome shotgun (WGS) entry which is preliminary data.</text>
</comment>
<accession>A0ABV9ZPP6</accession>
<reference evidence="3" key="1">
    <citation type="journal article" date="2019" name="Int. J. Syst. Evol. Microbiol.">
        <title>The Global Catalogue of Microorganisms (GCM) 10K type strain sequencing project: providing services to taxonomists for standard genome sequencing and annotation.</title>
        <authorList>
            <consortium name="The Broad Institute Genomics Platform"/>
            <consortium name="The Broad Institute Genome Sequencing Center for Infectious Disease"/>
            <person name="Wu L."/>
            <person name="Ma J."/>
        </authorList>
    </citation>
    <scope>NUCLEOTIDE SEQUENCE [LARGE SCALE GENOMIC DNA]</scope>
    <source>
        <strain evidence="3">CGMCC 4.1641</strain>
    </source>
</reference>